<dbReference type="Gene3D" id="1.20.1280.290">
    <property type="match status" value="1"/>
</dbReference>
<feature type="transmembrane region" description="Helical" evidence="8">
    <location>
        <begin position="122"/>
        <end position="143"/>
    </location>
</feature>
<sequence length="285" mass="30110">MPSQTRTLVMLVSMPLLLLAFTPTPTAALRPKMPNIFASKRAVQTCRQSVARLPVDRQSVKLLPQAGGTLVATPLTRRETPVVGTTWVSKAATALGWGLSGASIFIFSPIIFRLLTTGDAAGLSIVTWAMQVAGFLGALVVPIRKRYALSSYFDFVCLSAQGIAVLVLITLLQGLAPAPVVALSTLSVGAGFLAVVNFAPMWMLAAVQASASFVMIAALIPQIVKNFAHASGGGWSPASALMSTAGNLIRIFTTITLTRDRVLLTQFLSGFLLNGLLLITTLIFP</sequence>
<evidence type="ECO:0000256" key="5">
    <source>
        <dbReference type="ARBA" id="ARBA00022989"/>
    </source>
</evidence>
<reference evidence="10" key="1">
    <citation type="submission" date="2021-01" db="EMBL/GenBank/DDBJ databases">
        <authorList>
            <person name="Corre E."/>
            <person name="Pelletier E."/>
            <person name="Niang G."/>
            <person name="Scheremetjew M."/>
            <person name="Finn R."/>
            <person name="Kale V."/>
            <person name="Holt S."/>
            <person name="Cochrane G."/>
            <person name="Meng A."/>
            <person name="Brown T."/>
            <person name="Cohen L."/>
        </authorList>
    </citation>
    <scope>NUCLEOTIDE SEQUENCE</scope>
    <source>
        <strain evidence="10">CCMP645</strain>
    </source>
</reference>
<feature type="chain" id="PRO_5031227385" description="Solute carrier family 40 protein" evidence="9">
    <location>
        <begin position="29"/>
        <end position="285"/>
    </location>
</feature>
<evidence type="ECO:0000256" key="6">
    <source>
        <dbReference type="ARBA" id="ARBA00023136"/>
    </source>
</evidence>
<dbReference type="SMART" id="SM00679">
    <property type="entry name" value="CTNS"/>
    <property type="match status" value="1"/>
</dbReference>
<feature type="transmembrane region" description="Helical" evidence="8">
    <location>
        <begin position="149"/>
        <end position="171"/>
    </location>
</feature>
<comment type="similarity">
    <text evidence="7">Belongs to the MPDU1 (TC 2.A.43.3) family.</text>
</comment>
<keyword evidence="4" id="KW-0677">Repeat</keyword>
<keyword evidence="6 8" id="KW-0472">Membrane</keyword>
<evidence type="ECO:0000256" key="7">
    <source>
        <dbReference type="ARBA" id="ARBA00038475"/>
    </source>
</evidence>
<evidence type="ECO:0000256" key="3">
    <source>
        <dbReference type="ARBA" id="ARBA00022692"/>
    </source>
</evidence>
<comment type="subcellular location">
    <subcellularLocation>
        <location evidence="1">Membrane</location>
        <topology evidence="1">Multi-pass membrane protein</topology>
    </subcellularLocation>
</comment>
<feature type="transmembrane region" description="Helical" evidence="8">
    <location>
        <begin position="202"/>
        <end position="220"/>
    </location>
</feature>
<keyword evidence="9" id="KW-0732">Signal</keyword>
<proteinExistence type="inferred from homology"/>
<evidence type="ECO:0000313" key="10">
    <source>
        <dbReference type="EMBL" id="CAE0753916.1"/>
    </source>
</evidence>
<dbReference type="InterPro" id="IPR016817">
    <property type="entry name" value="MannP-dilichol_defect-1"/>
</dbReference>
<evidence type="ECO:0000256" key="1">
    <source>
        <dbReference type="ARBA" id="ARBA00004141"/>
    </source>
</evidence>
<evidence type="ECO:0008006" key="11">
    <source>
        <dbReference type="Google" id="ProtNLM"/>
    </source>
</evidence>
<dbReference type="InterPro" id="IPR006603">
    <property type="entry name" value="PQ-loop_rpt"/>
</dbReference>
<keyword evidence="2" id="KW-0813">Transport</keyword>
<feature type="signal peptide" evidence="9">
    <location>
        <begin position="1"/>
        <end position="28"/>
    </location>
</feature>
<name>A0A7S4B4L8_CHRCT</name>
<dbReference type="EMBL" id="HBIZ01010946">
    <property type="protein sequence ID" value="CAE0753916.1"/>
    <property type="molecule type" value="Transcribed_RNA"/>
</dbReference>
<dbReference type="PANTHER" id="PTHR12226">
    <property type="entry name" value="MANNOSE-P-DOLICHOL UTILIZATION DEFECT 1 LEC35 -RELATED"/>
    <property type="match status" value="1"/>
</dbReference>
<organism evidence="10">
    <name type="scientific">Chrysotila carterae</name>
    <name type="common">Marine alga</name>
    <name type="synonym">Syracosphaera carterae</name>
    <dbReference type="NCBI Taxonomy" id="13221"/>
    <lineage>
        <taxon>Eukaryota</taxon>
        <taxon>Haptista</taxon>
        <taxon>Haptophyta</taxon>
        <taxon>Prymnesiophyceae</taxon>
        <taxon>Isochrysidales</taxon>
        <taxon>Isochrysidaceae</taxon>
        <taxon>Chrysotila</taxon>
    </lineage>
</organism>
<feature type="transmembrane region" description="Helical" evidence="8">
    <location>
        <begin position="262"/>
        <end position="284"/>
    </location>
</feature>
<accession>A0A7S4B4L8</accession>
<evidence type="ECO:0000256" key="9">
    <source>
        <dbReference type="SAM" id="SignalP"/>
    </source>
</evidence>
<dbReference type="AlphaFoldDB" id="A0A7S4B4L8"/>
<gene>
    <name evidence="10" type="ORF">PCAR00345_LOCUS6503</name>
</gene>
<keyword evidence="3 8" id="KW-0812">Transmembrane</keyword>
<protein>
    <recommendedName>
        <fullName evidence="11">Solute carrier family 40 protein</fullName>
    </recommendedName>
</protein>
<feature type="transmembrane region" description="Helical" evidence="8">
    <location>
        <begin position="94"/>
        <end position="115"/>
    </location>
</feature>
<evidence type="ECO:0000256" key="4">
    <source>
        <dbReference type="ARBA" id="ARBA00022737"/>
    </source>
</evidence>
<dbReference type="PANTHER" id="PTHR12226:SF2">
    <property type="entry name" value="MANNOSE-P-DOLICHOL UTILIZATION DEFECT 1 PROTEIN"/>
    <property type="match status" value="1"/>
</dbReference>
<evidence type="ECO:0000256" key="2">
    <source>
        <dbReference type="ARBA" id="ARBA00022448"/>
    </source>
</evidence>
<dbReference type="GO" id="GO:0016020">
    <property type="term" value="C:membrane"/>
    <property type="evidence" value="ECO:0007669"/>
    <property type="project" value="UniProtKB-SubCell"/>
</dbReference>
<keyword evidence="5 8" id="KW-1133">Transmembrane helix</keyword>
<evidence type="ECO:0000256" key="8">
    <source>
        <dbReference type="SAM" id="Phobius"/>
    </source>
</evidence>
<dbReference type="Pfam" id="PF04193">
    <property type="entry name" value="PQ-loop"/>
    <property type="match status" value="1"/>
</dbReference>